<sequence>MIKLVRAAALILSVSVSWFCHGEPRTIVFNNDPAEKEQYLVGLLKLAAEKSGYGLIPKPSSQVLTDAKARKELEAGDLDVYWMAADRTNEKQYMPIRIPLIKGLLGYRIFIINQGDQDKFNDVSGLPELKNLVAGQGRFWGDTPILENAGLPLETSVKYENLFYMLEGDRFDYFPRAVHEPFSEITRFRHLGLTLENKLMLVYPTAMYFYVNNNDPELARALEKGLNTAISDGSFDRYFYSNQLIRNALESTNIRSRRVIEINNPYLPDETPLDRKELWLSLN</sequence>
<evidence type="ECO:0000313" key="3">
    <source>
        <dbReference type="Proteomes" id="UP000638014"/>
    </source>
</evidence>
<accession>A0A8J6QTQ7</accession>
<gene>
    <name evidence="2" type="ORF">IC617_06360</name>
</gene>
<evidence type="ECO:0000256" key="1">
    <source>
        <dbReference type="SAM" id="SignalP"/>
    </source>
</evidence>
<feature type="signal peptide" evidence="1">
    <location>
        <begin position="1"/>
        <end position="22"/>
    </location>
</feature>
<name>A0A8J6QTQ7_9GAMM</name>
<proteinExistence type="predicted"/>
<dbReference type="RefSeq" id="WP_191144145.1">
    <property type="nucleotide sequence ID" value="NZ_JACXAF010000006.1"/>
</dbReference>
<evidence type="ECO:0000313" key="2">
    <source>
        <dbReference type="EMBL" id="MBD1389047.1"/>
    </source>
</evidence>
<keyword evidence="1" id="KW-0732">Signal</keyword>
<dbReference type="Proteomes" id="UP000638014">
    <property type="component" value="Unassembled WGS sequence"/>
</dbReference>
<dbReference type="EMBL" id="JACXAF010000006">
    <property type="protein sequence ID" value="MBD1389047.1"/>
    <property type="molecule type" value="Genomic_DNA"/>
</dbReference>
<reference evidence="2" key="1">
    <citation type="submission" date="2020-09" db="EMBL/GenBank/DDBJ databases">
        <title>A novel bacterium of genus Neiella, isolated from South China Sea.</title>
        <authorList>
            <person name="Huang H."/>
            <person name="Mo K."/>
            <person name="Hu Y."/>
        </authorList>
    </citation>
    <scope>NUCLEOTIDE SEQUENCE</scope>
    <source>
        <strain evidence="2">HB171785</strain>
    </source>
</reference>
<feature type="chain" id="PRO_5035323740" evidence="1">
    <location>
        <begin position="23"/>
        <end position="283"/>
    </location>
</feature>
<dbReference type="SUPFAM" id="SSF53850">
    <property type="entry name" value="Periplasmic binding protein-like II"/>
    <property type="match status" value="1"/>
</dbReference>
<protein>
    <submittedName>
        <fullName evidence="2">Diguanylate cyclase</fullName>
    </submittedName>
</protein>
<dbReference type="AlphaFoldDB" id="A0A8J6QTQ7"/>
<keyword evidence="3" id="KW-1185">Reference proteome</keyword>
<comment type="caution">
    <text evidence="2">The sequence shown here is derived from an EMBL/GenBank/DDBJ whole genome shotgun (WGS) entry which is preliminary data.</text>
</comment>
<organism evidence="2 3">
    <name type="scientific">Neiella litorisoli</name>
    <dbReference type="NCBI Taxonomy" id="2771431"/>
    <lineage>
        <taxon>Bacteria</taxon>
        <taxon>Pseudomonadati</taxon>
        <taxon>Pseudomonadota</taxon>
        <taxon>Gammaproteobacteria</taxon>
        <taxon>Alteromonadales</taxon>
        <taxon>Echinimonadaceae</taxon>
        <taxon>Neiella</taxon>
    </lineage>
</organism>